<keyword evidence="2" id="KW-1185">Reference proteome</keyword>
<reference evidence="1 2" key="2">
    <citation type="journal article" date="2022" name="Mol. Ecol. Resour.">
        <title>The genomes of chicory, endive, great burdock and yacon provide insights into Asteraceae paleo-polyploidization history and plant inulin production.</title>
        <authorList>
            <person name="Fan W."/>
            <person name="Wang S."/>
            <person name="Wang H."/>
            <person name="Wang A."/>
            <person name="Jiang F."/>
            <person name="Liu H."/>
            <person name="Zhao H."/>
            <person name="Xu D."/>
            <person name="Zhang Y."/>
        </authorList>
    </citation>
    <scope>NUCLEOTIDE SEQUENCE [LARGE SCALE GENOMIC DNA]</scope>
    <source>
        <strain evidence="2">cv. Yunnan</strain>
        <tissue evidence="1">Leaves</tissue>
    </source>
</reference>
<comment type="caution">
    <text evidence="1">The sequence shown here is derived from an EMBL/GenBank/DDBJ whole genome shotgun (WGS) entry which is preliminary data.</text>
</comment>
<dbReference type="EMBL" id="CM042042">
    <property type="protein sequence ID" value="KAI3705880.1"/>
    <property type="molecule type" value="Genomic_DNA"/>
</dbReference>
<accession>A0ACB9ABR8</accession>
<gene>
    <name evidence="1" type="ORF">L1987_76129</name>
</gene>
<name>A0ACB9ABR8_9ASTR</name>
<organism evidence="1 2">
    <name type="scientific">Smallanthus sonchifolius</name>
    <dbReference type="NCBI Taxonomy" id="185202"/>
    <lineage>
        <taxon>Eukaryota</taxon>
        <taxon>Viridiplantae</taxon>
        <taxon>Streptophyta</taxon>
        <taxon>Embryophyta</taxon>
        <taxon>Tracheophyta</taxon>
        <taxon>Spermatophyta</taxon>
        <taxon>Magnoliopsida</taxon>
        <taxon>eudicotyledons</taxon>
        <taxon>Gunneridae</taxon>
        <taxon>Pentapetalae</taxon>
        <taxon>asterids</taxon>
        <taxon>campanulids</taxon>
        <taxon>Asterales</taxon>
        <taxon>Asteraceae</taxon>
        <taxon>Asteroideae</taxon>
        <taxon>Heliantheae alliance</taxon>
        <taxon>Millerieae</taxon>
        <taxon>Smallanthus</taxon>
    </lineage>
</organism>
<sequence>MEFLFNNYFDIDLLGYYGQNKKSLDNRNEIIAVIVFHSVGICVVNNSDGADDVEQSVDVTRHSPTQVLKNLSIP</sequence>
<evidence type="ECO:0000313" key="2">
    <source>
        <dbReference type="Proteomes" id="UP001056120"/>
    </source>
</evidence>
<protein>
    <submittedName>
        <fullName evidence="1">Uncharacterized protein</fullName>
    </submittedName>
</protein>
<evidence type="ECO:0000313" key="1">
    <source>
        <dbReference type="EMBL" id="KAI3705880.1"/>
    </source>
</evidence>
<reference evidence="2" key="1">
    <citation type="journal article" date="2022" name="Mol. Ecol. Resour.">
        <title>The genomes of chicory, endive, great burdock and yacon provide insights into Asteraceae palaeo-polyploidization history and plant inulin production.</title>
        <authorList>
            <person name="Fan W."/>
            <person name="Wang S."/>
            <person name="Wang H."/>
            <person name="Wang A."/>
            <person name="Jiang F."/>
            <person name="Liu H."/>
            <person name="Zhao H."/>
            <person name="Xu D."/>
            <person name="Zhang Y."/>
        </authorList>
    </citation>
    <scope>NUCLEOTIDE SEQUENCE [LARGE SCALE GENOMIC DNA]</scope>
    <source>
        <strain evidence="2">cv. Yunnan</strain>
    </source>
</reference>
<dbReference type="Proteomes" id="UP001056120">
    <property type="component" value="Linkage Group LG25"/>
</dbReference>
<proteinExistence type="predicted"/>